<sequence>MGVSLTIREFIMHSQIRELTALALSKNAEVADETH</sequence>
<dbReference type="EMBL" id="LR134155">
    <property type="protein sequence ID" value="VEA71084.1"/>
    <property type="molecule type" value="Genomic_DNA"/>
</dbReference>
<protein>
    <submittedName>
        <fullName evidence="1">Uncharacterized protein</fullName>
    </submittedName>
</protein>
<evidence type="ECO:0000313" key="2">
    <source>
        <dbReference type="Proteomes" id="UP000271603"/>
    </source>
</evidence>
<reference evidence="1 2" key="1">
    <citation type="submission" date="2018-12" db="EMBL/GenBank/DDBJ databases">
        <authorList>
            <consortium name="Pathogen Informatics"/>
        </authorList>
    </citation>
    <scope>NUCLEOTIDE SEQUENCE [LARGE SCALE GENOMIC DNA]</scope>
    <source>
        <strain evidence="1 2">NCTC9419</strain>
    </source>
</reference>
<dbReference type="Proteomes" id="UP000271603">
    <property type="component" value="Chromosome"/>
</dbReference>
<accession>A0A3S4I0Z9</accession>
<dbReference type="AlphaFoldDB" id="A0A3S4I0Z9"/>
<gene>
    <name evidence="1" type="ORF">NCTC9419_02610</name>
</gene>
<organism evidence="1 2">
    <name type="scientific">Serratia rubidaea</name>
    <name type="common">Serratia marinorubra</name>
    <dbReference type="NCBI Taxonomy" id="61652"/>
    <lineage>
        <taxon>Bacteria</taxon>
        <taxon>Pseudomonadati</taxon>
        <taxon>Pseudomonadota</taxon>
        <taxon>Gammaproteobacteria</taxon>
        <taxon>Enterobacterales</taxon>
        <taxon>Yersiniaceae</taxon>
        <taxon>Serratia</taxon>
    </lineage>
</organism>
<proteinExistence type="predicted"/>
<name>A0A3S4I0Z9_SERRU</name>
<evidence type="ECO:0000313" key="1">
    <source>
        <dbReference type="EMBL" id="VEA71084.1"/>
    </source>
</evidence>